<sequence length="591" mass="65154">MAEAQQDSERRGERGSGPTDGKQAGDRQAGDLEAGRREAGPSADRLREVAEQSFGLEALREGQLEAMEAVAAGRDVLAVMPTGHGKSAIYQVPGIALPGTAVVVSPLIALQFDQLDAINEDLGAERAFAINSHVRVKAERAAWDAVEDGEAKFVFLAPEQLAREETMDRLARQDISLFVVDEAHCISSWGHDFRPDYLTLTSVVKRLGHPPVVALTATASPHTRAEIVDRLGMREPFTIVHSFDRPNLNLQVQRHHREQDKRQAVLEEVLELRGPGLLYAGTRKDTEWYAAELAERGLRADAYHAGRKAKDREAIHERFRDNEVDVVVATTAFGMGIDKPDVRFVIHADITDSLDSYYQEIGRAGRDGEPARAILHYRSEDLGMQQFFVGGAPDPEDLEVVFTALREHGPARPAKLAEHTGLSTRRQSRVLNLLEHSGSIAANRKGYRAVGGASVQDAVAKALEEAESRRKIDKSRIEMARGYAETETCRRDWLLNYFGEETDGYCGNCDNCEEGSKAEAMAHEAAMPEGYEIQQPVRHREWGPGIIMGTQPDRITILFESVGYKDLALKAIESDEGLLTHETVHDGGDAA</sequence>
<comment type="caution">
    <text evidence="11">The sequence shown here is derived from an EMBL/GenBank/DDBJ whole genome shotgun (WGS) entry which is preliminary data.</text>
</comment>
<dbReference type="GO" id="GO:0003677">
    <property type="term" value="F:DNA binding"/>
    <property type="evidence" value="ECO:0007669"/>
    <property type="project" value="UniProtKB-KW"/>
</dbReference>
<dbReference type="GO" id="GO:0030894">
    <property type="term" value="C:replisome"/>
    <property type="evidence" value="ECO:0007669"/>
    <property type="project" value="TreeGrafter"/>
</dbReference>
<feature type="region of interest" description="Disordered" evidence="8">
    <location>
        <begin position="1"/>
        <end position="46"/>
    </location>
</feature>
<dbReference type="PROSITE" id="PS51192">
    <property type="entry name" value="HELICASE_ATP_BIND_1"/>
    <property type="match status" value="1"/>
</dbReference>
<keyword evidence="4" id="KW-0067">ATP-binding</keyword>
<dbReference type="Pfam" id="PF16124">
    <property type="entry name" value="RecQ_Zn_bind"/>
    <property type="match status" value="1"/>
</dbReference>
<dbReference type="GO" id="GO:0005737">
    <property type="term" value="C:cytoplasm"/>
    <property type="evidence" value="ECO:0007669"/>
    <property type="project" value="TreeGrafter"/>
</dbReference>
<evidence type="ECO:0000313" key="12">
    <source>
        <dbReference type="Proteomes" id="UP000010729"/>
    </source>
</evidence>
<organism evidence="11 12">
    <name type="scientific">Arthrobacter crystallopoietes BAB-32</name>
    <dbReference type="NCBI Taxonomy" id="1246476"/>
    <lineage>
        <taxon>Bacteria</taxon>
        <taxon>Bacillati</taxon>
        <taxon>Actinomycetota</taxon>
        <taxon>Actinomycetes</taxon>
        <taxon>Micrococcales</taxon>
        <taxon>Micrococcaceae</taxon>
        <taxon>Crystallibacter</taxon>
    </lineage>
</organism>
<dbReference type="PANTHER" id="PTHR13710">
    <property type="entry name" value="DNA HELICASE RECQ FAMILY MEMBER"/>
    <property type="match status" value="1"/>
</dbReference>
<evidence type="ECO:0000256" key="2">
    <source>
        <dbReference type="ARBA" id="ARBA00022801"/>
    </source>
</evidence>
<dbReference type="Proteomes" id="UP000010729">
    <property type="component" value="Unassembled WGS sequence"/>
</dbReference>
<keyword evidence="3 11" id="KW-0347">Helicase</keyword>
<dbReference type="GO" id="GO:0006310">
    <property type="term" value="P:DNA recombination"/>
    <property type="evidence" value="ECO:0007669"/>
    <property type="project" value="InterPro"/>
</dbReference>
<feature type="domain" description="Helicase C-terminal" evidence="10">
    <location>
        <begin position="264"/>
        <end position="409"/>
    </location>
</feature>
<evidence type="ECO:0000256" key="3">
    <source>
        <dbReference type="ARBA" id="ARBA00022806"/>
    </source>
</evidence>
<dbReference type="InterPro" id="IPR001650">
    <property type="entry name" value="Helicase_C-like"/>
</dbReference>
<keyword evidence="2" id="KW-0378">Hydrolase</keyword>
<evidence type="ECO:0000313" key="11">
    <source>
        <dbReference type="EMBL" id="EMY34041.1"/>
    </source>
</evidence>
<dbReference type="PROSITE" id="PS00690">
    <property type="entry name" value="DEAH_ATP_HELICASE"/>
    <property type="match status" value="1"/>
</dbReference>
<gene>
    <name evidence="11" type="ORF">D477_011766</name>
</gene>
<protein>
    <recommendedName>
        <fullName evidence="6">ATP-dependent DNA helicase RecQ</fullName>
    </recommendedName>
    <alternativeName>
        <fullName evidence="7">DNA 3'-5' helicase RecQ</fullName>
    </alternativeName>
</protein>
<reference evidence="11 12" key="1">
    <citation type="journal article" date="2013" name="Genome Announc.">
        <title>Draft Genome Sequence of Arthrobacter crystallopoietes Strain BAB-32, Revealing Genes for Bioremediation.</title>
        <authorList>
            <person name="Joshi M.N."/>
            <person name="Pandit A.S."/>
            <person name="Sharma A."/>
            <person name="Pandya R.V."/>
            <person name="Desai S.M."/>
            <person name="Saxena A.K."/>
            <person name="Bagatharia S.B."/>
        </authorList>
    </citation>
    <scope>NUCLEOTIDE SEQUENCE [LARGE SCALE GENOMIC DNA]</scope>
    <source>
        <strain evidence="11 12">BAB-32</strain>
    </source>
</reference>
<dbReference type="SUPFAM" id="SSF52540">
    <property type="entry name" value="P-loop containing nucleoside triphosphate hydrolases"/>
    <property type="match status" value="1"/>
</dbReference>
<feature type="domain" description="Helicase ATP-binding" evidence="9">
    <location>
        <begin position="67"/>
        <end position="237"/>
    </location>
</feature>
<evidence type="ECO:0000256" key="7">
    <source>
        <dbReference type="ARBA" id="ARBA00044550"/>
    </source>
</evidence>
<dbReference type="AlphaFoldDB" id="N1UUD8"/>
<evidence type="ECO:0000256" key="6">
    <source>
        <dbReference type="ARBA" id="ARBA00044535"/>
    </source>
</evidence>
<dbReference type="Gene3D" id="3.40.50.300">
    <property type="entry name" value="P-loop containing nucleotide triphosphate hydrolases"/>
    <property type="match status" value="2"/>
</dbReference>
<dbReference type="PROSITE" id="PS51194">
    <property type="entry name" value="HELICASE_CTER"/>
    <property type="match status" value="1"/>
</dbReference>
<dbReference type="GO" id="GO:0009378">
    <property type="term" value="F:four-way junction helicase activity"/>
    <property type="evidence" value="ECO:0007669"/>
    <property type="project" value="TreeGrafter"/>
</dbReference>
<evidence type="ECO:0000256" key="4">
    <source>
        <dbReference type="ARBA" id="ARBA00022840"/>
    </source>
</evidence>
<dbReference type="NCBIfam" id="TIGR00614">
    <property type="entry name" value="recQ_fam"/>
    <property type="match status" value="1"/>
</dbReference>
<dbReference type="InterPro" id="IPR032284">
    <property type="entry name" value="RecQ_Zn-bd"/>
</dbReference>
<proteinExistence type="predicted"/>
<dbReference type="Gene3D" id="1.10.10.10">
    <property type="entry name" value="Winged helix-like DNA-binding domain superfamily/Winged helix DNA-binding domain"/>
    <property type="match status" value="1"/>
</dbReference>
<evidence type="ECO:0000259" key="9">
    <source>
        <dbReference type="PROSITE" id="PS51192"/>
    </source>
</evidence>
<feature type="compositionally biased region" description="Basic and acidic residues" evidence="8">
    <location>
        <begin position="23"/>
        <end position="46"/>
    </location>
</feature>
<dbReference type="SMART" id="SM00487">
    <property type="entry name" value="DEXDc"/>
    <property type="match status" value="1"/>
</dbReference>
<dbReference type="GO" id="GO:0043138">
    <property type="term" value="F:3'-5' DNA helicase activity"/>
    <property type="evidence" value="ECO:0007669"/>
    <property type="project" value="TreeGrafter"/>
</dbReference>
<dbReference type="CDD" id="cd17920">
    <property type="entry name" value="DEXHc_RecQ"/>
    <property type="match status" value="1"/>
</dbReference>
<evidence type="ECO:0000256" key="1">
    <source>
        <dbReference type="ARBA" id="ARBA00022741"/>
    </source>
</evidence>
<evidence type="ECO:0000256" key="5">
    <source>
        <dbReference type="ARBA" id="ARBA00023125"/>
    </source>
</evidence>
<keyword evidence="1" id="KW-0547">Nucleotide-binding</keyword>
<dbReference type="RefSeq" id="WP_005269231.1">
    <property type="nucleotide sequence ID" value="NZ_ANPE02000137.1"/>
</dbReference>
<dbReference type="SMART" id="SM00490">
    <property type="entry name" value="HELICc"/>
    <property type="match status" value="1"/>
</dbReference>
<dbReference type="InterPro" id="IPR014001">
    <property type="entry name" value="Helicase_ATP-bd"/>
</dbReference>
<dbReference type="PANTHER" id="PTHR13710:SF84">
    <property type="entry name" value="ATP-DEPENDENT DNA HELICASE RECS-RELATED"/>
    <property type="match status" value="1"/>
</dbReference>
<dbReference type="InterPro" id="IPR011545">
    <property type="entry name" value="DEAD/DEAH_box_helicase_dom"/>
</dbReference>
<name>N1UUD8_9MICC</name>
<dbReference type="GO" id="GO:0043590">
    <property type="term" value="C:bacterial nucleoid"/>
    <property type="evidence" value="ECO:0007669"/>
    <property type="project" value="TreeGrafter"/>
</dbReference>
<dbReference type="InterPro" id="IPR036388">
    <property type="entry name" value="WH-like_DNA-bd_sf"/>
</dbReference>
<dbReference type="Pfam" id="PF00270">
    <property type="entry name" value="DEAD"/>
    <property type="match status" value="1"/>
</dbReference>
<dbReference type="InterPro" id="IPR002464">
    <property type="entry name" value="DNA/RNA_helicase_DEAH_CS"/>
</dbReference>
<dbReference type="EMBL" id="ANPE02000137">
    <property type="protein sequence ID" value="EMY34041.1"/>
    <property type="molecule type" value="Genomic_DNA"/>
</dbReference>
<dbReference type="GO" id="GO:0016787">
    <property type="term" value="F:hydrolase activity"/>
    <property type="evidence" value="ECO:0007669"/>
    <property type="project" value="UniProtKB-KW"/>
</dbReference>
<dbReference type="GO" id="GO:0006281">
    <property type="term" value="P:DNA repair"/>
    <property type="evidence" value="ECO:0007669"/>
    <property type="project" value="TreeGrafter"/>
</dbReference>
<dbReference type="Pfam" id="PF00271">
    <property type="entry name" value="Helicase_C"/>
    <property type="match status" value="1"/>
</dbReference>
<keyword evidence="5" id="KW-0238">DNA-binding</keyword>
<accession>N1UUD8</accession>
<dbReference type="InterPro" id="IPR027417">
    <property type="entry name" value="P-loop_NTPase"/>
</dbReference>
<dbReference type="InterPro" id="IPR004589">
    <property type="entry name" value="DNA_helicase_ATP-dep_RecQ"/>
</dbReference>
<evidence type="ECO:0000256" key="8">
    <source>
        <dbReference type="SAM" id="MobiDB-lite"/>
    </source>
</evidence>
<dbReference type="GO" id="GO:0005524">
    <property type="term" value="F:ATP binding"/>
    <property type="evidence" value="ECO:0007669"/>
    <property type="project" value="UniProtKB-KW"/>
</dbReference>
<evidence type="ECO:0000259" key="10">
    <source>
        <dbReference type="PROSITE" id="PS51194"/>
    </source>
</evidence>
<keyword evidence="12" id="KW-1185">Reference proteome</keyword>